<dbReference type="GO" id="GO:0003700">
    <property type="term" value="F:DNA-binding transcription factor activity"/>
    <property type="evidence" value="ECO:0007669"/>
    <property type="project" value="InterPro"/>
</dbReference>
<proteinExistence type="predicted"/>
<dbReference type="InterPro" id="IPR036390">
    <property type="entry name" value="WH_DNA-bd_sf"/>
</dbReference>
<accession>M0HHZ5</accession>
<evidence type="ECO:0000259" key="1">
    <source>
        <dbReference type="PROSITE" id="PS50987"/>
    </source>
</evidence>
<protein>
    <submittedName>
        <fullName evidence="2">Putative transcriptional regulator</fullName>
    </submittedName>
</protein>
<dbReference type="STRING" id="1230453.C453_16553"/>
<dbReference type="InterPro" id="IPR001845">
    <property type="entry name" value="HTH_ArsR_DNA-bd_dom"/>
</dbReference>
<organism evidence="2 3">
    <name type="scientific">Haloferax elongans ATCC BAA-1513</name>
    <dbReference type="NCBI Taxonomy" id="1230453"/>
    <lineage>
        <taxon>Archaea</taxon>
        <taxon>Methanobacteriati</taxon>
        <taxon>Methanobacteriota</taxon>
        <taxon>Stenosarchaea group</taxon>
        <taxon>Halobacteria</taxon>
        <taxon>Halobacteriales</taxon>
        <taxon>Haloferacaceae</taxon>
        <taxon>Haloferax</taxon>
    </lineage>
</organism>
<dbReference type="SUPFAM" id="SSF46785">
    <property type="entry name" value="Winged helix' DNA-binding domain"/>
    <property type="match status" value="1"/>
</dbReference>
<dbReference type="EMBL" id="AOLK01000022">
    <property type="protein sequence ID" value="ELZ82714.1"/>
    <property type="molecule type" value="Genomic_DNA"/>
</dbReference>
<dbReference type="Gene3D" id="1.10.10.10">
    <property type="entry name" value="Winged helix-like DNA-binding domain superfamily/Winged helix DNA-binding domain"/>
    <property type="match status" value="1"/>
</dbReference>
<dbReference type="AlphaFoldDB" id="M0HHZ5"/>
<reference evidence="2 3" key="1">
    <citation type="journal article" date="2014" name="PLoS Genet.">
        <title>Phylogenetically driven sequencing of extremely halophilic archaea reveals strategies for static and dynamic osmo-response.</title>
        <authorList>
            <person name="Becker E.A."/>
            <person name="Seitzer P.M."/>
            <person name="Tritt A."/>
            <person name="Larsen D."/>
            <person name="Krusor M."/>
            <person name="Yao A.I."/>
            <person name="Wu D."/>
            <person name="Madern D."/>
            <person name="Eisen J.A."/>
            <person name="Darling A.E."/>
            <person name="Facciotti M.T."/>
        </authorList>
    </citation>
    <scope>NUCLEOTIDE SEQUENCE [LARGE SCALE GENOMIC DNA]</scope>
    <source>
        <strain evidence="2 3">ATCC BAA-1513</strain>
    </source>
</reference>
<dbReference type="PANTHER" id="PTHR38600">
    <property type="entry name" value="TRANSCRIPTIONAL REGULATORY PROTEIN"/>
    <property type="match status" value="1"/>
</dbReference>
<comment type="caution">
    <text evidence="2">The sequence shown here is derived from an EMBL/GenBank/DDBJ whole genome shotgun (WGS) entry which is preliminary data.</text>
</comment>
<dbReference type="PROSITE" id="PS50987">
    <property type="entry name" value="HTH_ARSR_2"/>
    <property type="match status" value="1"/>
</dbReference>
<dbReference type="SMART" id="SM00418">
    <property type="entry name" value="HTH_ARSR"/>
    <property type="match status" value="1"/>
</dbReference>
<dbReference type="PATRIC" id="fig|1230453.4.peg.3300"/>
<dbReference type="InterPro" id="IPR036388">
    <property type="entry name" value="WH-like_DNA-bd_sf"/>
</dbReference>
<dbReference type="CDD" id="cd00090">
    <property type="entry name" value="HTH_ARSR"/>
    <property type="match status" value="1"/>
</dbReference>
<evidence type="ECO:0000313" key="2">
    <source>
        <dbReference type="EMBL" id="ELZ82714.1"/>
    </source>
</evidence>
<gene>
    <name evidence="2" type="ORF">C453_16553</name>
</gene>
<sequence length="90" mass="10253">MLWWLIGGARGGKNRLRIVRTLSDTPMNANQLADELDLNYKTVRHHLELLEENGVLTTMGDGYGKTYFLSDRMEQNLDLLDTIATEADLE</sequence>
<name>M0HHZ5_HALEO</name>
<evidence type="ECO:0000313" key="3">
    <source>
        <dbReference type="Proteomes" id="UP000011612"/>
    </source>
</evidence>
<dbReference type="Proteomes" id="UP000011612">
    <property type="component" value="Unassembled WGS sequence"/>
</dbReference>
<dbReference type="PANTHER" id="PTHR38600:SF1">
    <property type="entry name" value="TRANSCRIPTIONAL REGULATORY PROTEIN"/>
    <property type="match status" value="1"/>
</dbReference>
<keyword evidence="3" id="KW-1185">Reference proteome</keyword>
<dbReference type="Pfam" id="PF12840">
    <property type="entry name" value="HTH_20"/>
    <property type="match status" value="1"/>
</dbReference>
<feature type="domain" description="HTH arsR-type" evidence="1">
    <location>
        <begin position="1"/>
        <end position="88"/>
    </location>
</feature>
<dbReference type="InterPro" id="IPR011991">
    <property type="entry name" value="ArsR-like_HTH"/>
</dbReference>